<evidence type="ECO:0000256" key="1">
    <source>
        <dbReference type="ARBA" id="ARBA00001946"/>
    </source>
</evidence>
<name>M2Q0T8_9FIRM</name>
<dbReference type="HAMAP" id="MF_01471">
    <property type="entry name" value="Cas2"/>
    <property type="match status" value="1"/>
</dbReference>
<proteinExistence type="inferred from homology"/>
<dbReference type="EC" id="3.1.-.-" evidence="9"/>
<comment type="subunit">
    <text evidence="9">Homodimer, forms a heterotetramer with a Cas1 homodimer.</text>
</comment>
<evidence type="ECO:0000313" key="11">
    <source>
        <dbReference type="Proteomes" id="UP000011758"/>
    </source>
</evidence>
<dbReference type="InterPro" id="IPR021127">
    <property type="entry name" value="CRISPR_associated_Cas2"/>
</dbReference>
<protein>
    <recommendedName>
        <fullName evidence="9">CRISPR-associated endoribonuclease Cas2</fullName>
        <ecNumber evidence="9">3.1.-.-</ecNumber>
    </recommendedName>
</protein>
<dbReference type="AlphaFoldDB" id="M2Q0T8"/>
<evidence type="ECO:0000256" key="5">
    <source>
        <dbReference type="ARBA" id="ARBA00022759"/>
    </source>
</evidence>
<dbReference type="NCBIfam" id="TIGR01573">
    <property type="entry name" value="cas2"/>
    <property type="match status" value="1"/>
</dbReference>
<dbReference type="eggNOG" id="COG1343">
    <property type="taxonomic scope" value="Bacteria"/>
</dbReference>
<dbReference type="STRING" id="999415.HMPREF9943_01744"/>
<comment type="cofactor">
    <cofactor evidence="1 9">
        <name>Mg(2+)</name>
        <dbReference type="ChEBI" id="CHEBI:18420"/>
    </cofactor>
</comment>
<organism evidence="10 11">
    <name type="scientific">Eggerthia catenaformis OT 569 = DSM 20559</name>
    <dbReference type="NCBI Taxonomy" id="999415"/>
    <lineage>
        <taxon>Bacteria</taxon>
        <taxon>Bacillati</taxon>
        <taxon>Bacillota</taxon>
        <taxon>Erysipelotrichia</taxon>
        <taxon>Erysipelotrichales</taxon>
        <taxon>Coprobacillaceae</taxon>
        <taxon>Eggerthia</taxon>
    </lineage>
</organism>
<comment type="caution">
    <text evidence="10">The sequence shown here is derived from an EMBL/GenBank/DDBJ whole genome shotgun (WGS) entry which is preliminary data.</text>
</comment>
<evidence type="ECO:0000256" key="6">
    <source>
        <dbReference type="ARBA" id="ARBA00022801"/>
    </source>
</evidence>
<accession>M2Q0T8</accession>
<dbReference type="PANTHER" id="PTHR34405">
    <property type="entry name" value="CRISPR-ASSOCIATED ENDORIBONUCLEASE CAS2"/>
    <property type="match status" value="1"/>
</dbReference>
<dbReference type="GO" id="GO:0004521">
    <property type="term" value="F:RNA endonuclease activity"/>
    <property type="evidence" value="ECO:0007669"/>
    <property type="project" value="InterPro"/>
</dbReference>
<dbReference type="GO" id="GO:0043571">
    <property type="term" value="P:maintenance of CRISPR repeat elements"/>
    <property type="evidence" value="ECO:0007669"/>
    <property type="project" value="UniProtKB-UniRule"/>
</dbReference>
<comment type="similarity">
    <text evidence="2 9">Belongs to the CRISPR-associated endoribonuclease Cas2 protein family.</text>
</comment>
<evidence type="ECO:0000256" key="9">
    <source>
        <dbReference type="HAMAP-Rule" id="MF_01471"/>
    </source>
</evidence>
<dbReference type="PANTHER" id="PTHR34405:SF1">
    <property type="entry name" value="CRISPR-ASSOCIATED ENDORIBONUCLEASE CAS2"/>
    <property type="match status" value="1"/>
</dbReference>
<dbReference type="GO" id="GO:0046872">
    <property type="term" value="F:metal ion binding"/>
    <property type="evidence" value="ECO:0007669"/>
    <property type="project" value="UniProtKB-UniRule"/>
</dbReference>
<comment type="function">
    <text evidence="9">CRISPR (clustered regularly interspaced short palindromic repeat), is an adaptive immune system that provides protection against mobile genetic elements (viruses, transposable elements and conjugative plasmids). CRISPR clusters contain sequences complementary to antecedent mobile elements and target invading nucleic acids. CRISPR clusters are transcribed and processed into CRISPR RNA (crRNA). Functions as a ssRNA-specific endoribonuclease. Involved in the integration of spacer DNA into the CRISPR cassette.</text>
</comment>
<keyword evidence="8 9" id="KW-0051">Antiviral defense</keyword>
<dbReference type="Pfam" id="PF09827">
    <property type="entry name" value="CRISPR_Cas2"/>
    <property type="match status" value="1"/>
</dbReference>
<dbReference type="GO" id="GO:0016787">
    <property type="term" value="F:hydrolase activity"/>
    <property type="evidence" value="ECO:0007669"/>
    <property type="project" value="UniProtKB-KW"/>
</dbReference>
<keyword evidence="4 9" id="KW-0479">Metal-binding</keyword>
<dbReference type="SUPFAM" id="SSF143430">
    <property type="entry name" value="TTP0101/SSO1404-like"/>
    <property type="match status" value="1"/>
</dbReference>
<keyword evidence="7 9" id="KW-0460">Magnesium</keyword>
<evidence type="ECO:0000256" key="8">
    <source>
        <dbReference type="ARBA" id="ARBA00023118"/>
    </source>
</evidence>
<evidence type="ECO:0000256" key="4">
    <source>
        <dbReference type="ARBA" id="ARBA00022723"/>
    </source>
</evidence>
<evidence type="ECO:0000256" key="7">
    <source>
        <dbReference type="ARBA" id="ARBA00022842"/>
    </source>
</evidence>
<evidence type="ECO:0000313" key="10">
    <source>
        <dbReference type="EMBL" id="EMD15911.1"/>
    </source>
</evidence>
<keyword evidence="11" id="KW-1185">Reference proteome</keyword>
<dbReference type="CDD" id="cd09725">
    <property type="entry name" value="Cas2_I_II_III"/>
    <property type="match status" value="1"/>
</dbReference>
<evidence type="ECO:0000256" key="3">
    <source>
        <dbReference type="ARBA" id="ARBA00022722"/>
    </source>
</evidence>
<dbReference type="Gene3D" id="3.30.70.240">
    <property type="match status" value="1"/>
</dbReference>
<dbReference type="Proteomes" id="UP000011758">
    <property type="component" value="Unassembled WGS sequence"/>
</dbReference>
<gene>
    <name evidence="9" type="primary">cas2</name>
    <name evidence="10" type="ORF">HMPREF9943_01744</name>
</gene>
<keyword evidence="6 9" id="KW-0378">Hydrolase</keyword>
<dbReference type="PATRIC" id="fig|999415.3.peg.1771"/>
<keyword evidence="3 9" id="KW-0540">Nuclease</keyword>
<feature type="binding site" evidence="9">
    <location>
        <position position="22"/>
    </location>
    <ligand>
        <name>Mg(2+)</name>
        <dbReference type="ChEBI" id="CHEBI:18420"/>
        <note>catalytic</note>
    </ligand>
</feature>
<dbReference type="EMBL" id="AGEJ01000027">
    <property type="protein sequence ID" value="EMD15911.1"/>
    <property type="molecule type" value="Genomic_DNA"/>
</dbReference>
<sequence>MEKRNTSHSLYGGNMYAILVYDIAKEDMGRKRWNNVFKLCKQYLVHVQNSVFEGEITKANLFKLEKEIENEIDNELDSVIIFKSRHERWLDKEILGKEIDDPLFI</sequence>
<reference evidence="10 11" key="1">
    <citation type="submission" date="2013-02" db="EMBL/GenBank/DDBJ databases">
        <title>The Genome Sequence of Lactobacillus catenaformis F0143.</title>
        <authorList>
            <consortium name="The Broad Institute Genome Sequencing Platform"/>
            <person name="Earl A."/>
            <person name="Ward D."/>
            <person name="Feldgarden M."/>
            <person name="Gevers D."/>
            <person name="Izard J."/>
            <person name="Blanton J.M."/>
            <person name="Mathney J."/>
            <person name="Dewhirst F.E."/>
            <person name="Young S.K."/>
            <person name="Zeng Q."/>
            <person name="Gargeya S."/>
            <person name="Fitzgerald M."/>
            <person name="Haas B."/>
            <person name="Abouelleil A."/>
            <person name="Alvarado L."/>
            <person name="Arachchi H.M."/>
            <person name="Berlin A."/>
            <person name="Chapman S.B."/>
            <person name="Gearin G."/>
            <person name="Goldberg J."/>
            <person name="Griggs A."/>
            <person name="Gujja S."/>
            <person name="Hansen M."/>
            <person name="Heiman D."/>
            <person name="Howarth C."/>
            <person name="Larimer J."/>
            <person name="Lui A."/>
            <person name="MacDonald P.J.P."/>
            <person name="McCowen C."/>
            <person name="Montmayeur A."/>
            <person name="Murphy C."/>
            <person name="Neiman D."/>
            <person name="Pearson M."/>
            <person name="Priest M."/>
            <person name="Roberts A."/>
            <person name="Saif S."/>
            <person name="Shea T."/>
            <person name="Sisk P."/>
            <person name="Stolte C."/>
            <person name="Sykes S."/>
            <person name="Wortman J."/>
            <person name="Nusbaum C."/>
            <person name="Birren B."/>
        </authorList>
    </citation>
    <scope>NUCLEOTIDE SEQUENCE [LARGE SCALE GENOMIC DNA]</scope>
    <source>
        <strain evidence="10 11">OT 569</strain>
    </source>
</reference>
<dbReference type="InterPro" id="IPR019199">
    <property type="entry name" value="Virulence_VapD/CRISPR_Cas2"/>
</dbReference>
<keyword evidence="5 9" id="KW-0255">Endonuclease</keyword>
<evidence type="ECO:0000256" key="2">
    <source>
        <dbReference type="ARBA" id="ARBA00009959"/>
    </source>
</evidence>
<dbReference type="GO" id="GO:0051607">
    <property type="term" value="P:defense response to virus"/>
    <property type="evidence" value="ECO:0007669"/>
    <property type="project" value="UniProtKB-UniRule"/>
</dbReference>